<feature type="region of interest" description="Disordered" evidence="1">
    <location>
        <begin position="223"/>
        <end position="244"/>
    </location>
</feature>
<evidence type="ECO:0000313" key="3">
    <source>
        <dbReference type="Proteomes" id="UP001177023"/>
    </source>
</evidence>
<feature type="compositionally biased region" description="Pro residues" evidence="1">
    <location>
        <begin position="476"/>
        <end position="487"/>
    </location>
</feature>
<feature type="compositionally biased region" description="Low complexity" evidence="1">
    <location>
        <begin position="408"/>
        <end position="429"/>
    </location>
</feature>
<sequence length="953" mass="105185">MRPKKEKPVGEKKRVPREATPFDYMDDDWTDSVDQPMFDEAHVFSFPMQRNGLGGFNRREKRQEFGPDSMMGYRGAPMGQGAMPMGQMGPEGIGPMGMGPMGQPPIGQGPPQNQMPGFNPYEMERGQEGPYARNFDYKLPQGNQPFPLQEPIFEAVMPSAPQAPNSSPNPNEPRRFMKMFGKRQNVQNFQGNQMPPMAFNDNDDHEYSRIERALMAMRQQHGRRMQRRESGPEATNMPFPMDREPTPAEIMMMKLPIMNKETTQPQRFVRSPMEPTDDMMRGKLPVIKREAGEFMGPGRQSGFQNSRFGSRRMDHLAPRSPMGMLPGFGQGPRADAPFEGEQAPQMPFPSPFGGPSQDFPMGQRGDGPSRGFPMGQEGPMRRSPRQMPGNGPMETNNGPMRPNFQPNFDGPRGFRPGNGPNGPMMPQGDAPFLEPPMMGQRPDGPSQEGPMRPPRFGPRAQGPRFRPDGPSQDSPLMPPQFGPGPRPDGPRFQPGQDGPRMAPRRFQPGPGPRPDGPFPFGPRGGEHGEQRGFGPRPQSDGPFPFGPSDDAPMPPMFGQGPRPDGPQFQQVPSRDGPMMPPQFGPGPRRDGPFPGPSQDGPMRPPPQFGSGARRFQPGPGPRPDGPFPFGPSDDAPIPPQFGPGPRPDSPFPGPAPDGPMMPPRPRFSPGPGRRPRFQPGPGPRPDGPFPFGPSGDAPMPPPFGPDGPSQDGPRRQGRRFRPSGPRPQPPMPFPGFPGMDQDADDDQMPMMPPMPFMRRGNGPKVFMMMNRSPRPNPFAPPPPPMFAGMPQMPNAGLPDLLRLLTDLGEMPAMRQGPRRGGKPGRKPEGGKAPAQEQFTFKMGPEGVSVQSFSARMERPKKEEQEEQENVAPVPTPFVADNRVDEPQADEEQPEPETRRTPLRFDQRSFRRARLEKKLQAMNKGRGDGSVDPAEGSLIQLERGGIRFPEQQQQ</sequence>
<keyword evidence="3" id="KW-1185">Reference proteome</keyword>
<feature type="compositionally biased region" description="Pro residues" evidence="1">
    <location>
        <begin position="774"/>
        <end position="785"/>
    </location>
</feature>
<evidence type="ECO:0000256" key="1">
    <source>
        <dbReference type="SAM" id="MobiDB-lite"/>
    </source>
</evidence>
<proteinExistence type="predicted"/>
<feature type="region of interest" description="Disordered" evidence="1">
    <location>
        <begin position="331"/>
        <end position="793"/>
    </location>
</feature>
<dbReference type="Proteomes" id="UP001177023">
    <property type="component" value="Unassembled WGS sequence"/>
</dbReference>
<feature type="compositionally biased region" description="Basic and acidic residues" evidence="1">
    <location>
        <begin position="1"/>
        <end position="17"/>
    </location>
</feature>
<feature type="region of interest" description="Disordered" evidence="1">
    <location>
        <begin position="810"/>
        <end position="953"/>
    </location>
</feature>
<feature type="compositionally biased region" description="Pro residues" evidence="1">
    <location>
        <begin position="678"/>
        <end position="691"/>
    </location>
</feature>
<feature type="compositionally biased region" description="Pro residues" evidence="1">
    <location>
        <begin position="509"/>
        <end position="520"/>
    </location>
</feature>
<feature type="compositionally biased region" description="Pro residues" evidence="1">
    <location>
        <begin position="724"/>
        <end position="735"/>
    </location>
</feature>
<reference evidence="2" key="1">
    <citation type="submission" date="2023-06" db="EMBL/GenBank/DDBJ databases">
        <authorList>
            <person name="Delattre M."/>
        </authorList>
    </citation>
    <scope>NUCLEOTIDE SEQUENCE</scope>
    <source>
        <strain evidence="2">AF72</strain>
    </source>
</reference>
<dbReference type="PRINTS" id="PR01217">
    <property type="entry name" value="PRICHEXTENSN"/>
</dbReference>
<gene>
    <name evidence="2" type="ORF">MSPICULIGERA_LOCUS15107</name>
</gene>
<comment type="caution">
    <text evidence="2">The sequence shown here is derived from an EMBL/GenBank/DDBJ whole genome shotgun (WGS) entry which is preliminary data.</text>
</comment>
<dbReference type="AlphaFoldDB" id="A0AA36CWV7"/>
<feature type="region of interest" description="Disordered" evidence="1">
    <location>
        <begin position="1"/>
        <end position="28"/>
    </location>
</feature>
<evidence type="ECO:0000313" key="2">
    <source>
        <dbReference type="EMBL" id="CAJ0576821.1"/>
    </source>
</evidence>
<feature type="compositionally biased region" description="Pro residues" evidence="1">
    <location>
        <begin position="618"/>
        <end position="629"/>
    </location>
</feature>
<dbReference type="EMBL" id="CATQJA010002647">
    <property type="protein sequence ID" value="CAJ0576821.1"/>
    <property type="molecule type" value="Genomic_DNA"/>
</dbReference>
<feature type="compositionally biased region" description="Basic and acidic residues" evidence="1">
    <location>
        <begin position="895"/>
        <end position="908"/>
    </location>
</feature>
<organism evidence="2 3">
    <name type="scientific">Mesorhabditis spiculigera</name>
    <dbReference type="NCBI Taxonomy" id="96644"/>
    <lineage>
        <taxon>Eukaryota</taxon>
        <taxon>Metazoa</taxon>
        <taxon>Ecdysozoa</taxon>
        <taxon>Nematoda</taxon>
        <taxon>Chromadorea</taxon>
        <taxon>Rhabditida</taxon>
        <taxon>Rhabditina</taxon>
        <taxon>Rhabditomorpha</taxon>
        <taxon>Rhabditoidea</taxon>
        <taxon>Rhabditidae</taxon>
        <taxon>Mesorhabditinae</taxon>
        <taxon>Mesorhabditis</taxon>
    </lineage>
</organism>
<feature type="compositionally biased region" description="Pro residues" evidence="1">
    <location>
        <begin position="636"/>
        <end position="668"/>
    </location>
</feature>
<name>A0AA36CWV7_9BILA</name>
<accession>A0AA36CWV7</accession>
<feature type="non-terminal residue" evidence="2">
    <location>
        <position position="1"/>
    </location>
</feature>
<protein>
    <submittedName>
        <fullName evidence="2">Uncharacterized protein</fullName>
    </submittedName>
</protein>